<evidence type="ECO:0000256" key="17">
    <source>
        <dbReference type="ARBA" id="ARBA00032510"/>
    </source>
</evidence>
<dbReference type="InterPro" id="IPR036615">
    <property type="entry name" value="Mur_ligase_C_dom_sf"/>
</dbReference>
<evidence type="ECO:0000256" key="13">
    <source>
        <dbReference type="ARBA" id="ARBA00022842"/>
    </source>
</evidence>
<dbReference type="Gene3D" id="3.90.190.20">
    <property type="entry name" value="Mur ligase, C-terminal domain"/>
    <property type="match status" value="1"/>
</dbReference>
<dbReference type="GO" id="GO:0005524">
    <property type="term" value="F:ATP binding"/>
    <property type="evidence" value="ECO:0007669"/>
    <property type="project" value="UniProtKB-KW"/>
</dbReference>
<evidence type="ECO:0000313" key="25">
    <source>
        <dbReference type="EMBL" id="ERK03856.1"/>
    </source>
</evidence>
<keyword evidence="13" id="KW-0460">Magnesium</keyword>
<dbReference type="SUPFAM" id="SSF53623">
    <property type="entry name" value="MurD-like peptide ligases, catalytic domain"/>
    <property type="match status" value="1"/>
</dbReference>
<evidence type="ECO:0000256" key="3">
    <source>
        <dbReference type="ARBA" id="ARBA00004799"/>
    </source>
</evidence>
<dbReference type="FunFam" id="3.40.1190.10:FF:000011">
    <property type="entry name" value="Folylpolyglutamate synthase/dihydrofolate synthase"/>
    <property type="match status" value="1"/>
</dbReference>
<dbReference type="NCBIfam" id="TIGR01499">
    <property type="entry name" value="folC"/>
    <property type="match status" value="1"/>
</dbReference>
<keyword evidence="11 22" id="KW-0547">Nucleotide-binding</keyword>
<evidence type="ECO:0000256" key="19">
    <source>
        <dbReference type="ARBA" id="ARBA00047808"/>
    </source>
</evidence>
<keyword evidence="14" id="KW-0289">Folate biosynthesis</keyword>
<dbReference type="InterPro" id="IPR018109">
    <property type="entry name" value="Folylpolyglutamate_synth_CS"/>
</dbReference>
<gene>
    <name evidence="25" type="primary">folC</name>
    <name evidence="25" type="ORF">HMPREF1218_0296</name>
</gene>
<dbReference type="InterPro" id="IPR004101">
    <property type="entry name" value="Mur_ligase_C"/>
</dbReference>
<organism evidence="25 26">
    <name type="scientific">Hoylesella pleuritidis F0068</name>
    <dbReference type="NCBI Taxonomy" id="1081904"/>
    <lineage>
        <taxon>Bacteria</taxon>
        <taxon>Pseudomonadati</taxon>
        <taxon>Bacteroidota</taxon>
        <taxon>Bacteroidia</taxon>
        <taxon>Bacteroidales</taxon>
        <taxon>Prevotellaceae</taxon>
        <taxon>Hoylesella</taxon>
    </lineage>
</organism>
<dbReference type="PANTHER" id="PTHR11136:SF0">
    <property type="entry name" value="DIHYDROFOLATE SYNTHETASE-RELATED"/>
    <property type="match status" value="1"/>
</dbReference>
<dbReference type="EC" id="6.3.2.17" evidence="7"/>
<evidence type="ECO:0000256" key="18">
    <source>
        <dbReference type="ARBA" id="ARBA00047493"/>
    </source>
</evidence>
<evidence type="ECO:0000256" key="6">
    <source>
        <dbReference type="ARBA" id="ARBA00013023"/>
    </source>
</evidence>
<dbReference type="InterPro" id="IPR001645">
    <property type="entry name" value="Folylpolyglutamate_synth"/>
</dbReference>
<evidence type="ECO:0000256" key="11">
    <source>
        <dbReference type="ARBA" id="ARBA00022741"/>
    </source>
</evidence>
<comment type="pathway">
    <text evidence="4">Cofactor biosynthesis; tetrahydrofolylpolyglutamate biosynthesis.</text>
</comment>
<dbReference type="AlphaFoldDB" id="U2LHU8"/>
<keyword evidence="10" id="KW-0479">Metal-binding</keyword>
<evidence type="ECO:0000256" key="8">
    <source>
        <dbReference type="ARBA" id="ARBA00019357"/>
    </source>
</evidence>
<evidence type="ECO:0000256" key="20">
    <source>
        <dbReference type="ARBA" id="ARBA00049035"/>
    </source>
</evidence>
<accession>U2LHU8</accession>
<feature type="domain" description="Mur ligase central" evidence="24">
    <location>
        <begin position="68"/>
        <end position="285"/>
    </location>
</feature>
<comment type="catalytic activity">
    <reaction evidence="20">
        <text>(6R)-5,10-methylenetetrahydrofolyl-(gamma-L-Glu)(n) + L-glutamate + ATP = (6R)-5,10-methylenetetrahydrofolyl-(gamma-L-Glu)(n+1) + ADP + phosphate + H(+)</text>
        <dbReference type="Rhea" id="RHEA:51912"/>
        <dbReference type="Rhea" id="RHEA-COMP:13257"/>
        <dbReference type="Rhea" id="RHEA-COMP:13258"/>
        <dbReference type="ChEBI" id="CHEBI:15378"/>
        <dbReference type="ChEBI" id="CHEBI:29985"/>
        <dbReference type="ChEBI" id="CHEBI:30616"/>
        <dbReference type="ChEBI" id="CHEBI:43474"/>
        <dbReference type="ChEBI" id="CHEBI:136572"/>
        <dbReference type="ChEBI" id="CHEBI:456216"/>
        <dbReference type="EC" id="6.3.2.17"/>
    </reaction>
</comment>
<dbReference type="Proteomes" id="UP000016600">
    <property type="component" value="Unassembled WGS sequence"/>
</dbReference>
<comment type="similarity">
    <text evidence="5 22">Belongs to the folylpolyglutamate synthase family.</text>
</comment>
<comment type="catalytic activity">
    <reaction evidence="21">
        <text>7,8-dihydropteroate + L-glutamate + ATP = 7,8-dihydrofolate + ADP + phosphate + H(+)</text>
        <dbReference type="Rhea" id="RHEA:23584"/>
        <dbReference type="ChEBI" id="CHEBI:15378"/>
        <dbReference type="ChEBI" id="CHEBI:17839"/>
        <dbReference type="ChEBI" id="CHEBI:29985"/>
        <dbReference type="ChEBI" id="CHEBI:30616"/>
        <dbReference type="ChEBI" id="CHEBI:43474"/>
        <dbReference type="ChEBI" id="CHEBI:57451"/>
        <dbReference type="ChEBI" id="CHEBI:456216"/>
        <dbReference type="EC" id="6.3.2.12"/>
    </reaction>
</comment>
<dbReference type="PIRSF" id="PIRSF001563">
    <property type="entry name" value="Folylpolyglu_synth"/>
    <property type="match status" value="1"/>
</dbReference>
<keyword evidence="26" id="KW-1185">Reference proteome</keyword>
<comment type="catalytic activity">
    <reaction evidence="18">
        <text>(6S)-5,6,7,8-tetrahydrofolyl-(gamma-L-Glu)(n) + L-glutamate + ATP = (6S)-5,6,7,8-tetrahydrofolyl-(gamma-L-Glu)(n+1) + ADP + phosphate + H(+)</text>
        <dbReference type="Rhea" id="RHEA:10580"/>
        <dbReference type="Rhea" id="RHEA-COMP:14738"/>
        <dbReference type="Rhea" id="RHEA-COMP:14740"/>
        <dbReference type="ChEBI" id="CHEBI:15378"/>
        <dbReference type="ChEBI" id="CHEBI:29985"/>
        <dbReference type="ChEBI" id="CHEBI:30616"/>
        <dbReference type="ChEBI" id="CHEBI:43474"/>
        <dbReference type="ChEBI" id="CHEBI:141005"/>
        <dbReference type="ChEBI" id="CHEBI:456216"/>
        <dbReference type="EC" id="6.3.2.17"/>
    </reaction>
</comment>
<dbReference type="GO" id="GO:0005737">
    <property type="term" value="C:cytoplasm"/>
    <property type="evidence" value="ECO:0007669"/>
    <property type="project" value="TreeGrafter"/>
</dbReference>
<evidence type="ECO:0000256" key="16">
    <source>
        <dbReference type="ARBA" id="ARBA00030592"/>
    </source>
</evidence>
<evidence type="ECO:0000256" key="12">
    <source>
        <dbReference type="ARBA" id="ARBA00022840"/>
    </source>
</evidence>
<comment type="catalytic activity">
    <reaction evidence="19">
        <text>10-formyltetrahydrofolyl-(gamma-L-Glu)(n) + L-glutamate + ATP = 10-formyltetrahydrofolyl-(gamma-L-Glu)(n+1) + ADP + phosphate + H(+)</text>
        <dbReference type="Rhea" id="RHEA:51904"/>
        <dbReference type="Rhea" id="RHEA-COMP:13088"/>
        <dbReference type="Rhea" id="RHEA-COMP:14300"/>
        <dbReference type="ChEBI" id="CHEBI:15378"/>
        <dbReference type="ChEBI" id="CHEBI:29985"/>
        <dbReference type="ChEBI" id="CHEBI:30616"/>
        <dbReference type="ChEBI" id="CHEBI:43474"/>
        <dbReference type="ChEBI" id="CHEBI:134413"/>
        <dbReference type="ChEBI" id="CHEBI:456216"/>
        <dbReference type="EC" id="6.3.2.17"/>
    </reaction>
</comment>
<evidence type="ECO:0000256" key="22">
    <source>
        <dbReference type="PIRNR" id="PIRNR001563"/>
    </source>
</evidence>
<sequence>MQTGTKQLGLHLFNTHTMDYQQTIEYLFNSTPVFEHVGATAYKEGLANSLALDEHFGHPHQKFKSIHIAGTNGKGSCSHSIASVLQSAGHKVGLYTSPHLIDFRERIKVNGVCISEQAVVDFVEHERAFFEPLHPSFFELTTALAFKYFAEQNIDFAVVEVGLGGRLDCTNIITPILSIITNISLDHTQFLGDTPEKIAREKAGIIKRSVPVVIGEATEQTRPVFQARAEEQGAPITFAESMPEVLTSIASANGGIVYQTQNHGELWSELSGSYQQKNMNTVLCALNKLRKMGMLKDEECIRNGVANVCERTGLMGRWQRIQSNPTVICDTGHNVGGWKYLSKQLNDLRCRQLRIVFGMVDDKDIDTVMSLLPASAQYYFTRATTQRAIPEQQIKEISLRFKLQGETFPTVSEAYQQALEDADKDDFIFVGGSSYIVADFLSFLHQMKHVHHN</sequence>
<evidence type="ECO:0000256" key="14">
    <source>
        <dbReference type="ARBA" id="ARBA00022909"/>
    </source>
</evidence>
<dbReference type="GO" id="GO:0046872">
    <property type="term" value="F:metal ion binding"/>
    <property type="evidence" value="ECO:0007669"/>
    <property type="project" value="UniProtKB-KW"/>
</dbReference>
<proteinExistence type="inferred from homology"/>
<feature type="domain" description="Mur ligase C-terminal" evidence="23">
    <location>
        <begin position="316"/>
        <end position="433"/>
    </location>
</feature>
<dbReference type="GO" id="GO:0046656">
    <property type="term" value="P:folic acid biosynthetic process"/>
    <property type="evidence" value="ECO:0007669"/>
    <property type="project" value="UniProtKB-KW"/>
</dbReference>
<evidence type="ECO:0000256" key="15">
    <source>
        <dbReference type="ARBA" id="ARBA00030048"/>
    </source>
</evidence>
<evidence type="ECO:0000256" key="1">
    <source>
        <dbReference type="ARBA" id="ARBA00001946"/>
    </source>
</evidence>
<evidence type="ECO:0000256" key="10">
    <source>
        <dbReference type="ARBA" id="ARBA00022723"/>
    </source>
</evidence>
<evidence type="ECO:0000256" key="21">
    <source>
        <dbReference type="ARBA" id="ARBA00049161"/>
    </source>
</evidence>
<evidence type="ECO:0000259" key="23">
    <source>
        <dbReference type="Pfam" id="PF02875"/>
    </source>
</evidence>
<evidence type="ECO:0000313" key="26">
    <source>
        <dbReference type="Proteomes" id="UP000016600"/>
    </source>
</evidence>
<name>U2LHU8_9BACT</name>
<keyword evidence="9 22" id="KW-0436">Ligase</keyword>
<protein>
    <recommendedName>
        <fullName evidence="8">Dihydrofolate synthase/folylpolyglutamate synthase</fullName>
        <ecNumber evidence="6">6.3.2.12</ecNumber>
        <ecNumber evidence="7">6.3.2.17</ecNumber>
    </recommendedName>
    <alternativeName>
        <fullName evidence="17">Folylpoly-gamma-glutamate synthetase-dihydrofolate synthetase</fullName>
    </alternativeName>
    <alternativeName>
        <fullName evidence="15">Folylpolyglutamate synthetase</fullName>
    </alternativeName>
    <alternativeName>
        <fullName evidence="16">Tetrahydrofolylpolyglutamate synthase</fullName>
    </alternativeName>
</protein>
<dbReference type="Gene3D" id="3.40.1190.10">
    <property type="entry name" value="Mur-like, catalytic domain"/>
    <property type="match status" value="1"/>
</dbReference>
<comment type="caution">
    <text evidence="25">The sequence shown here is derived from an EMBL/GenBank/DDBJ whole genome shotgun (WGS) entry which is preliminary data.</text>
</comment>
<evidence type="ECO:0000256" key="2">
    <source>
        <dbReference type="ARBA" id="ARBA00002714"/>
    </source>
</evidence>
<dbReference type="SUPFAM" id="SSF53244">
    <property type="entry name" value="MurD-like peptide ligases, peptide-binding domain"/>
    <property type="match status" value="1"/>
</dbReference>
<keyword evidence="12 22" id="KW-0067">ATP-binding</keyword>
<evidence type="ECO:0000256" key="9">
    <source>
        <dbReference type="ARBA" id="ARBA00022598"/>
    </source>
</evidence>
<evidence type="ECO:0000256" key="4">
    <source>
        <dbReference type="ARBA" id="ARBA00005150"/>
    </source>
</evidence>
<dbReference type="InterPro" id="IPR036565">
    <property type="entry name" value="Mur-like_cat_sf"/>
</dbReference>
<evidence type="ECO:0000256" key="5">
    <source>
        <dbReference type="ARBA" id="ARBA00008276"/>
    </source>
</evidence>
<comment type="pathway">
    <text evidence="3">Cofactor biosynthesis; tetrahydrofolate biosynthesis; 7,8-dihydrofolate from 2-amino-4-hydroxy-6-hydroxymethyl-7,8-dihydropteridine diphosphate and 4-aminobenzoate: step 2/2.</text>
</comment>
<dbReference type="EMBL" id="AWET01000007">
    <property type="protein sequence ID" value="ERK03856.1"/>
    <property type="molecule type" value="Genomic_DNA"/>
</dbReference>
<evidence type="ECO:0000256" key="7">
    <source>
        <dbReference type="ARBA" id="ARBA00013025"/>
    </source>
</evidence>
<dbReference type="GO" id="GO:0008841">
    <property type="term" value="F:dihydrofolate synthase activity"/>
    <property type="evidence" value="ECO:0007669"/>
    <property type="project" value="UniProtKB-EC"/>
</dbReference>
<comment type="function">
    <text evidence="2">Functions in two distinct reactions of the de novo folate biosynthetic pathway. Catalyzes the addition of a glutamate residue to dihydropteroate (7,8-dihydropteroate or H2Pte) to form dihydrofolate (7,8-dihydrofolate monoglutamate or H2Pte-Glu). Also catalyzes successive additions of L-glutamate to tetrahydrofolate or 10-formyltetrahydrofolate or 5,10-methylenetetrahydrofolate, leading to folylpolyglutamate derivatives.</text>
</comment>
<evidence type="ECO:0000259" key="24">
    <source>
        <dbReference type="Pfam" id="PF08245"/>
    </source>
</evidence>
<dbReference type="InterPro" id="IPR013221">
    <property type="entry name" value="Mur_ligase_cen"/>
</dbReference>
<dbReference type="PROSITE" id="PS01011">
    <property type="entry name" value="FOLYLPOLYGLU_SYNT_1"/>
    <property type="match status" value="1"/>
</dbReference>
<reference evidence="25 26" key="1">
    <citation type="submission" date="2013-08" db="EMBL/GenBank/DDBJ databases">
        <authorList>
            <person name="Durkin A.S."/>
            <person name="Haft D.R."/>
            <person name="McCorrison J."/>
            <person name="Torralba M."/>
            <person name="Gillis M."/>
            <person name="Haft D.H."/>
            <person name="Methe B."/>
            <person name="Sutton G."/>
            <person name="Nelson K.E."/>
        </authorList>
    </citation>
    <scope>NUCLEOTIDE SEQUENCE [LARGE SCALE GENOMIC DNA]</scope>
    <source>
        <strain evidence="25 26">F0068</strain>
    </source>
</reference>
<dbReference type="PROSITE" id="PS01012">
    <property type="entry name" value="FOLYLPOLYGLU_SYNT_2"/>
    <property type="match status" value="1"/>
</dbReference>
<dbReference type="EC" id="6.3.2.12" evidence="6"/>
<dbReference type="GO" id="GO:0004326">
    <property type="term" value="F:tetrahydrofolylpolyglutamate synthase activity"/>
    <property type="evidence" value="ECO:0007669"/>
    <property type="project" value="UniProtKB-EC"/>
</dbReference>
<comment type="cofactor">
    <cofactor evidence="1">
        <name>Mg(2+)</name>
        <dbReference type="ChEBI" id="CHEBI:18420"/>
    </cofactor>
</comment>
<dbReference type="PATRIC" id="fig|1081904.3.peg.270"/>
<dbReference type="Pfam" id="PF02875">
    <property type="entry name" value="Mur_ligase_C"/>
    <property type="match status" value="1"/>
</dbReference>
<dbReference type="Pfam" id="PF08245">
    <property type="entry name" value="Mur_ligase_M"/>
    <property type="match status" value="1"/>
</dbReference>
<dbReference type="PANTHER" id="PTHR11136">
    <property type="entry name" value="FOLYLPOLYGLUTAMATE SYNTHASE-RELATED"/>
    <property type="match status" value="1"/>
</dbReference>